<protein>
    <submittedName>
        <fullName evidence="2">Uncharacterized protein</fullName>
    </submittedName>
</protein>
<accession>A0A931AHP1</accession>
<keyword evidence="3" id="KW-1185">Reference proteome</keyword>
<dbReference type="AlphaFoldDB" id="A0A931AHP1"/>
<name>A0A931AHP1_9ACTN</name>
<keyword evidence="1" id="KW-0812">Transmembrane</keyword>
<organism evidence="2 3">
    <name type="scientific">Nonomuraea cypriaca</name>
    <dbReference type="NCBI Taxonomy" id="1187855"/>
    <lineage>
        <taxon>Bacteria</taxon>
        <taxon>Bacillati</taxon>
        <taxon>Actinomycetota</taxon>
        <taxon>Actinomycetes</taxon>
        <taxon>Streptosporangiales</taxon>
        <taxon>Streptosporangiaceae</taxon>
        <taxon>Nonomuraea</taxon>
    </lineage>
</organism>
<keyword evidence="1" id="KW-1133">Transmembrane helix</keyword>
<dbReference type="EMBL" id="JADOGI010000118">
    <property type="protein sequence ID" value="MBF8190315.1"/>
    <property type="molecule type" value="Genomic_DNA"/>
</dbReference>
<dbReference type="RefSeq" id="WP_195899239.1">
    <property type="nucleotide sequence ID" value="NZ_JADOGI010000118.1"/>
</dbReference>
<dbReference type="Proteomes" id="UP000605361">
    <property type="component" value="Unassembled WGS sequence"/>
</dbReference>
<feature type="transmembrane region" description="Helical" evidence="1">
    <location>
        <begin position="22"/>
        <end position="48"/>
    </location>
</feature>
<sequence>MADVDSLTWTQDRHLIPTRMPLGRACGCMGGIAVGSAVAVVLCLGLGLSWWWGLAAWAAAFVLSAMIGRALKRQVLLERVEFTRSQVSLTGPSSCSVVDIDTVIEVNVMHTGETADSRSTTLQLRFGRSNRLIKTVSLTNRHDPALASRLAQLLGPGIRIQESTTNIVREP</sequence>
<proteinExistence type="predicted"/>
<evidence type="ECO:0000313" key="2">
    <source>
        <dbReference type="EMBL" id="MBF8190315.1"/>
    </source>
</evidence>
<feature type="transmembrane region" description="Helical" evidence="1">
    <location>
        <begin position="54"/>
        <end position="71"/>
    </location>
</feature>
<comment type="caution">
    <text evidence="2">The sequence shown here is derived from an EMBL/GenBank/DDBJ whole genome shotgun (WGS) entry which is preliminary data.</text>
</comment>
<keyword evidence="1" id="KW-0472">Membrane</keyword>
<gene>
    <name evidence="2" type="ORF">ITP53_32300</name>
</gene>
<reference evidence="2" key="1">
    <citation type="submission" date="2020-11" db="EMBL/GenBank/DDBJ databases">
        <title>Whole-genome analyses of Nonomuraea sp. K274.</title>
        <authorList>
            <person name="Veyisoglu A."/>
        </authorList>
    </citation>
    <scope>NUCLEOTIDE SEQUENCE</scope>
    <source>
        <strain evidence="2">K274</strain>
    </source>
</reference>
<evidence type="ECO:0000313" key="3">
    <source>
        <dbReference type="Proteomes" id="UP000605361"/>
    </source>
</evidence>
<evidence type="ECO:0000256" key="1">
    <source>
        <dbReference type="SAM" id="Phobius"/>
    </source>
</evidence>